<dbReference type="Gene3D" id="6.10.140.2220">
    <property type="match status" value="1"/>
</dbReference>
<organism evidence="7 8">
    <name type="scientific">Emiliania huxleyi (strain CCMP1516)</name>
    <dbReference type="NCBI Taxonomy" id="280463"/>
    <lineage>
        <taxon>Eukaryota</taxon>
        <taxon>Haptista</taxon>
        <taxon>Haptophyta</taxon>
        <taxon>Prymnesiophyceae</taxon>
        <taxon>Isochrysidales</taxon>
        <taxon>Noelaerhabdaceae</taxon>
        <taxon>Emiliania</taxon>
    </lineage>
</organism>
<dbReference type="Pfam" id="PF01753">
    <property type="entry name" value="zf-MYND"/>
    <property type="match status" value="1"/>
</dbReference>
<feature type="region of interest" description="Disordered" evidence="5">
    <location>
        <begin position="1"/>
        <end position="22"/>
    </location>
</feature>
<evidence type="ECO:0000256" key="3">
    <source>
        <dbReference type="ARBA" id="ARBA00022833"/>
    </source>
</evidence>
<sequence>MPRSSPDPSTPRSTYSLRPRTRPRVEAPLRLTDLFDDVLEQCLPLQIADAARAAASCRALLRAWQRPSFARRLELPDTPMRADGALACLRRLADAGNPSARFRLGVARVYESSAAEAGEGYEEGLRLLKSLAEPPPEENLGALRGDALFEIWRLRTPRTLSLPRAYLRGRGGVELRPPLSPLPPCPPAPLPPCPPAPLAPRPSPLVPPPHPSPLPLPLPPPPPPPPPASPSRLATRSRPAAPASRHLTKDGDERERLLRRAASEGHVASQIELHGTSKSHLQTLGLRRPLDASGVFSPAWLTASENILASPSAERDREEATASRHYCDRPGCVRWRFRKREVRKREAVGLTGSPYIRLWKCGRCRCACYCSKACQTLAWPRPHREECDRILGLHANALLAAGMDA</sequence>
<feature type="compositionally biased region" description="Low complexity" evidence="5">
    <location>
        <begin position="1"/>
        <end position="14"/>
    </location>
</feature>
<keyword evidence="1" id="KW-0479">Metal-binding</keyword>
<dbReference type="SUPFAM" id="SSF144232">
    <property type="entry name" value="HIT/MYND zinc finger-like"/>
    <property type="match status" value="1"/>
</dbReference>
<dbReference type="HOGENOM" id="CLU_680483_0_0_1"/>
<evidence type="ECO:0000256" key="4">
    <source>
        <dbReference type="PROSITE-ProRule" id="PRU00134"/>
    </source>
</evidence>
<evidence type="ECO:0000256" key="5">
    <source>
        <dbReference type="SAM" id="MobiDB-lite"/>
    </source>
</evidence>
<keyword evidence="2 4" id="KW-0863">Zinc-finger</keyword>
<evidence type="ECO:0000256" key="1">
    <source>
        <dbReference type="ARBA" id="ARBA00022723"/>
    </source>
</evidence>
<accession>A0A0D3L2C4</accession>
<name>A0A0D3L2C4_EMIH1</name>
<evidence type="ECO:0000313" key="8">
    <source>
        <dbReference type="Proteomes" id="UP000013827"/>
    </source>
</evidence>
<proteinExistence type="predicted"/>
<dbReference type="GO" id="GO:0008270">
    <property type="term" value="F:zinc ion binding"/>
    <property type="evidence" value="ECO:0007669"/>
    <property type="project" value="UniProtKB-KW"/>
</dbReference>
<feature type="compositionally biased region" description="Low complexity" evidence="5">
    <location>
        <begin position="230"/>
        <end position="245"/>
    </location>
</feature>
<keyword evidence="3" id="KW-0862">Zinc</keyword>
<dbReference type="PROSITE" id="PS50865">
    <property type="entry name" value="ZF_MYND_2"/>
    <property type="match status" value="1"/>
</dbReference>
<dbReference type="KEGG" id="ehx:EMIHUDRAFT_431969"/>
<feature type="compositionally biased region" description="Pro residues" evidence="5">
    <location>
        <begin position="201"/>
        <end position="229"/>
    </location>
</feature>
<evidence type="ECO:0000256" key="2">
    <source>
        <dbReference type="ARBA" id="ARBA00022771"/>
    </source>
</evidence>
<dbReference type="EnsemblProtists" id="EOD42159">
    <property type="protein sequence ID" value="EOD42159"/>
    <property type="gene ID" value="EMIHUDRAFT_431969"/>
</dbReference>
<dbReference type="InterPro" id="IPR002893">
    <property type="entry name" value="Znf_MYND"/>
</dbReference>
<keyword evidence="8" id="KW-1185">Reference proteome</keyword>
<feature type="domain" description="MYND-type" evidence="6">
    <location>
        <begin position="329"/>
        <end position="387"/>
    </location>
</feature>
<dbReference type="GeneID" id="17287429"/>
<reference evidence="8" key="1">
    <citation type="journal article" date="2013" name="Nature">
        <title>Pan genome of the phytoplankton Emiliania underpins its global distribution.</title>
        <authorList>
            <person name="Read B.A."/>
            <person name="Kegel J."/>
            <person name="Klute M.J."/>
            <person name="Kuo A."/>
            <person name="Lefebvre S.C."/>
            <person name="Maumus F."/>
            <person name="Mayer C."/>
            <person name="Miller J."/>
            <person name="Monier A."/>
            <person name="Salamov A."/>
            <person name="Young J."/>
            <person name="Aguilar M."/>
            <person name="Claverie J.M."/>
            <person name="Frickenhaus S."/>
            <person name="Gonzalez K."/>
            <person name="Herman E.K."/>
            <person name="Lin Y.C."/>
            <person name="Napier J."/>
            <person name="Ogata H."/>
            <person name="Sarno A.F."/>
            <person name="Shmutz J."/>
            <person name="Schroeder D."/>
            <person name="de Vargas C."/>
            <person name="Verret F."/>
            <person name="von Dassow P."/>
            <person name="Valentin K."/>
            <person name="Van de Peer Y."/>
            <person name="Wheeler G."/>
            <person name="Dacks J.B."/>
            <person name="Delwiche C.F."/>
            <person name="Dyhrman S.T."/>
            <person name="Glockner G."/>
            <person name="John U."/>
            <person name="Richards T."/>
            <person name="Worden A.Z."/>
            <person name="Zhang X."/>
            <person name="Grigoriev I.V."/>
            <person name="Allen A.E."/>
            <person name="Bidle K."/>
            <person name="Borodovsky M."/>
            <person name="Bowler C."/>
            <person name="Brownlee C."/>
            <person name="Cock J.M."/>
            <person name="Elias M."/>
            <person name="Gladyshev V.N."/>
            <person name="Groth M."/>
            <person name="Guda C."/>
            <person name="Hadaegh A."/>
            <person name="Iglesias-Rodriguez M.D."/>
            <person name="Jenkins J."/>
            <person name="Jones B.M."/>
            <person name="Lawson T."/>
            <person name="Leese F."/>
            <person name="Lindquist E."/>
            <person name="Lobanov A."/>
            <person name="Lomsadze A."/>
            <person name="Malik S.B."/>
            <person name="Marsh M.E."/>
            <person name="Mackinder L."/>
            <person name="Mock T."/>
            <person name="Mueller-Roeber B."/>
            <person name="Pagarete A."/>
            <person name="Parker M."/>
            <person name="Probert I."/>
            <person name="Quesneville H."/>
            <person name="Raines C."/>
            <person name="Rensing S.A."/>
            <person name="Riano-Pachon D.M."/>
            <person name="Richier S."/>
            <person name="Rokitta S."/>
            <person name="Shiraiwa Y."/>
            <person name="Soanes D.M."/>
            <person name="van der Giezen M."/>
            <person name="Wahlund T.M."/>
            <person name="Williams B."/>
            <person name="Wilson W."/>
            <person name="Wolfe G."/>
            <person name="Wurch L.L."/>
        </authorList>
    </citation>
    <scope>NUCLEOTIDE SEQUENCE</scope>
</reference>
<dbReference type="AlphaFoldDB" id="A0A0D3L2C4"/>
<evidence type="ECO:0000313" key="7">
    <source>
        <dbReference type="EnsemblProtists" id="EOD42159"/>
    </source>
</evidence>
<reference evidence="7" key="2">
    <citation type="submission" date="2024-10" db="UniProtKB">
        <authorList>
            <consortium name="EnsemblProtists"/>
        </authorList>
    </citation>
    <scope>IDENTIFICATION</scope>
</reference>
<dbReference type="RefSeq" id="XP_005794588.1">
    <property type="nucleotide sequence ID" value="XM_005794531.1"/>
</dbReference>
<protein>
    <recommendedName>
        <fullName evidence="6">MYND-type domain-containing protein</fullName>
    </recommendedName>
</protein>
<dbReference type="PaxDb" id="2903-EOD42159"/>
<evidence type="ECO:0000259" key="6">
    <source>
        <dbReference type="PROSITE" id="PS50865"/>
    </source>
</evidence>
<feature type="region of interest" description="Disordered" evidence="5">
    <location>
        <begin position="201"/>
        <end position="253"/>
    </location>
</feature>
<dbReference type="Proteomes" id="UP000013827">
    <property type="component" value="Unassembled WGS sequence"/>
</dbReference>